<accession>A0A2K1KFA7</accession>
<reference evidence="2" key="3">
    <citation type="submission" date="2020-12" db="UniProtKB">
        <authorList>
            <consortium name="EnsemblPlants"/>
        </authorList>
    </citation>
    <scope>IDENTIFICATION</scope>
</reference>
<dbReference type="Gramene" id="Pp3c6_11510V3.1">
    <property type="protein sequence ID" value="Pp3c6_11510V3.1"/>
    <property type="gene ID" value="Pp3c6_11510"/>
</dbReference>
<dbReference type="PaxDb" id="3218-PP1S113_139V6.1"/>
<reference evidence="1 3" key="2">
    <citation type="journal article" date="2018" name="Plant J.">
        <title>The Physcomitrella patens chromosome-scale assembly reveals moss genome structure and evolution.</title>
        <authorList>
            <person name="Lang D."/>
            <person name="Ullrich K.K."/>
            <person name="Murat F."/>
            <person name="Fuchs J."/>
            <person name="Jenkins J."/>
            <person name="Haas F.B."/>
            <person name="Piednoel M."/>
            <person name="Gundlach H."/>
            <person name="Van Bel M."/>
            <person name="Meyberg R."/>
            <person name="Vives C."/>
            <person name="Morata J."/>
            <person name="Symeonidi A."/>
            <person name="Hiss M."/>
            <person name="Muchero W."/>
            <person name="Kamisugi Y."/>
            <person name="Saleh O."/>
            <person name="Blanc G."/>
            <person name="Decker E.L."/>
            <person name="van Gessel N."/>
            <person name="Grimwood J."/>
            <person name="Hayes R.D."/>
            <person name="Graham S.W."/>
            <person name="Gunter L.E."/>
            <person name="McDaniel S.F."/>
            <person name="Hoernstein S.N.W."/>
            <person name="Larsson A."/>
            <person name="Li F.W."/>
            <person name="Perroud P.F."/>
            <person name="Phillips J."/>
            <person name="Ranjan P."/>
            <person name="Rokshar D.S."/>
            <person name="Rothfels C.J."/>
            <person name="Schneider L."/>
            <person name="Shu S."/>
            <person name="Stevenson D.W."/>
            <person name="Thummler F."/>
            <person name="Tillich M."/>
            <person name="Villarreal Aguilar J.C."/>
            <person name="Widiez T."/>
            <person name="Wong G.K."/>
            <person name="Wymore A."/>
            <person name="Zhang Y."/>
            <person name="Zimmer A.D."/>
            <person name="Quatrano R.S."/>
            <person name="Mayer K.F.X."/>
            <person name="Goodstein D."/>
            <person name="Casacuberta J.M."/>
            <person name="Vandepoele K."/>
            <person name="Reski R."/>
            <person name="Cuming A.C."/>
            <person name="Tuskan G.A."/>
            <person name="Maumus F."/>
            <person name="Salse J."/>
            <person name="Schmutz J."/>
            <person name="Rensing S.A."/>
        </authorList>
    </citation>
    <scope>NUCLEOTIDE SEQUENCE [LARGE SCALE GENOMIC DNA]</scope>
    <source>
        <strain evidence="2 3">cv. Gransden 2004</strain>
    </source>
</reference>
<dbReference type="EMBL" id="ABEU02000006">
    <property type="protein sequence ID" value="PNR52453.1"/>
    <property type="molecule type" value="Genomic_DNA"/>
</dbReference>
<keyword evidence="3" id="KW-1185">Reference proteome</keyword>
<dbReference type="Proteomes" id="UP000006727">
    <property type="component" value="Chromosome 6"/>
</dbReference>
<dbReference type="EnsemblPlants" id="Pp3c6_11510V3.1">
    <property type="protein sequence ID" value="Pp3c6_11510V3.1"/>
    <property type="gene ID" value="Pp3c6_11510"/>
</dbReference>
<dbReference type="AlphaFoldDB" id="A0A2K1KFA7"/>
<dbReference type="InParanoid" id="A0A2K1KFA7"/>
<reference evidence="1 3" key="1">
    <citation type="journal article" date="2008" name="Science">
        <title>The Physcomitrella genome reveals evolutionary insights into the conquest of land by plants.</title>
        <authorList>
            <person name="Rensing S."/>
            <person name="Lang D."/>
            <person name="Zimmer A."/>
            <person name="Terry A."/>
            <person name="Salamov A."/>
            <person name="Shapiro H."/>
            <person name="Nishiyama T."/>
            <person name="Perroud P.-F."/>
            <person name="Lindquist E."/>
            <person name="Kamisugi Y."/>
            <person name="Tanahashi T."/>
            <person name="Sakakibara K."/>
            <person name="Fujita T."/>
            <person name="Oishi K."/>
            <person name="Shin-I T."/>
            <person name="Kuroki Y."/>
            <person name="Toyoda A."/>
            <person name="Suzuki Y."/>
            <person name="Hashimoto A."/>
            <person name="Yamaguchi K."/>
            <person name="Sugano A."/>
            <person name="Kohara Y."/>
            <person name="Fujiyama A."/>
            <person name="Anterola A."/>
            <person name="Aoki S."/>
            <person name="Ashton N."/>
            <person name="Barbazuk W.B."/>
            <person name="Barker E."/>
            <person name="Bennetzen J."/>
            <person name="Bezanilla M."/>
            <person name="Blankenship R."/>
            <person name="Cho S.H."/>
            <person name="Dutcher S."/>
            <person name="Estelle M."/>
            <person name="Fawcett J.A."/>
            <person name="Gundlach H."/>
            <person name="Hanada K."/>
            <person name="Heyl A."/>
            <person name="Hicks K.A."/>
            <person name="Hugh J."/>
            <person name="Lohr M."/>
            <person name="Mayer K."/>
            <person name="Melkozernov A."/>
            <person name="Murata T."/>
            <person name="Nelson D."/>
            <person name="Pils B."/>
            <person name="Prigge M."/>
            <person name="Reiss B."/>
            <person name="Renner T."/>
            <person name="Rombauts S."/>
            <person name="Rushton P."/>
            <person name="Sanderfoot A."/>
            <person name="Schween G."/>
            <person name="Shiu S.-H."/>
            <person name="Stueber K."/>
            <person name="Theodoulou F.L."/>
            <person name="Tu H."/>
            <person name="Van de Peer Y."/>
            <person name="Verrier P.J."/>
            <person name="Waters E."/>
            <person name="Wood A."/>
            <person name="Yang L."/>
            <person name="Cove D."/>
            <person name="Cuming A."/>
            <person name="Hasebe M."/>
            <person name="Lucas S."/>
            <person name="Mishler D.B."/>
            <person name="Reski R."/>
            <person name="Grigoriev I."/>
            <person name="Quatrano R.S."/>
            <person name="Boore J.L."/>
        </authorList>
    </citation>
    <scope>NUCLEOTIDE SEQUENCE [LARGE SCALE GENOMIC DNA]</scope>
    <source>
        <strain evidence="2 3">cv. Gransden 2004</strain>
    </source>
</reference>
<name>A0A2K1KFA7_PHYPA</name>
<sequence length="66" mass="7165">MGSSTIQRSYPASPRRQPTWRTSWQLGGVAASLKLCGQELFVATLWLTTSSSNGAEGPRYMKGTDS</sequence>
<proteinExistence type="predicted"/>
<gene>
    <name evidence="1" type="ORF">PHYPA_008827</name>
</gene>
<protein>
    <submittedName>
        <fullName evidence="1 2">Uncharacterized protein</fullName>
    </submittedName>
</protein>
<evidence type="ECO:0000313" key="3">
    <source>
        <dbReference type="Proteomes" id="UP000006727"/>
    </source>
</evidence>
<evidence type="ECO:0000313" key="2">
    <source>
        <dbReference type="EnsemblPlants" id="Pp3c6_11510V3.1"/>
    </source>
</evidence>
<evidence type="ECO:0000313" key="1">
    <source>
        <dbReference type="EMBL" id="PNR52453.1"/>
    </source>
</evidence>
<organism evidence="1">
    <name type="scientific">Physcomitrium patens</name>
    <name type="common">Spreading-leaved earth moss</name>
    <name type="synonym">Physcomitrella patens</name>
    <dbReference type="NCBI Taxonomy" id="3218"/>
    <lineage>
        <taxon>Eukaryota</taxon>
        <taxon>Viridiplantae</taxon>
        <taxon>Streptophyta</taxon>
        <taxon>Embryophyta</taxon>
        <taxon>Bryophyta</taxon>
        <taxon>Bryophytina</taxon>
        <taxon>Bryopsida</taxon>
        <taxon>Funariidae</taxon>
        <taxon>Funariales</taxon>
        <taxon>Funariaceae</taxon>
        <taxon>Physcomitrium</taxon>
    </lineage>
</organism>